<sequence length="178" mass="18890">MSIPGEPAGERPRPQFGEYASPEEQAARIRHPLPAAATPWPESDAPDPVEVRQRMTNGRLIDRAVAVALLAYGLLSVGQAIPLTLDPRPLLEVMGLDSDTITLTSAGGWGVAAMVALIGGWLLTAWLTWRAHRRGFRSVLWIPLVGGFVANLVSGLLITGALLSDPAILDAVLSRSGS</sequence>
<dbReference type="InterPro" id="IPR046231">
    <property type="entry name" value="DUF6264"/>
</dbReference>
<gene>
    <name evidence="3" type="ORF">J5V96_01835</name>
</gene>
<evidence type="ECO:0000313" key="4">
    <source>
        <dbReference type="Proteomes" id="UP000680132"/>
    </source>
</evidence>
<comment type="caution">
    <text evidence="3">The sequence shown here is derived from an EMBL/GenBank/DDBJ whole genome shotgun (WGS) entry which is preliminary data.</text>
</comment>
<reference evidence="3" key="1">
    <citation type="submission" date="2021-03" db="EMBL/GenBank/DDBJ databases">
        <title>Microbacterium sp. nov., a novel actinobacterium isolated from cow dung.</title>
        <authorList>
            <person name="Zhang L."/>
        </authorList>
    </citation>
    <scope>NUCLEOTIDE SEQUENCE</scope>
    <source>
        <strain evidence="3">NEAU-LLB</strain>
    </source>
</reference>
<feature type="transmembrane region" description="Helical" evidence="2">
    <location>
        <begin position="139"/>
        <end position="163"/>
    </location>
</feature>
<dbReference type="InterPro" id="IPR036259">
    <property type="entry name" value="MFS_trans_sf"/>
</dbReference>
<dbReference type="EMBL" id="JAGFOA010000001">
    <property type="protein sequence ID" value="MBO3662247.1"/>
    <property type="molecule type" value="Genomic_DNA"/>
</dbReference>
<dbReference type="Pfam" id="PF19779">
    <property type="entry name" value="DUF6264"/>
    <property type="match status" value="1"/>
</dbReference>
<feature type="transmembrane region" description="Helical" evidence="2">
    <location>
        <begin position="60"/>
        <end position="81"/>
    </location>
</feature>
<dbReference type="SUPFAM" id="SSF103473">
    <property type="entry name" value="MFS general substrate transporter"/>
    <property type="match status" value="1"/>
</dbReference>
<dbReference type="RefSeq" id="WP_208499944.1">
    <property type="nucleotide sequence ID" value="NZ_JAGFOA010000001.1"/>
</dbReference>
<proteinExistence type="predicted"/>
<feature type="region of interest" description="Disordered" evidence="1">
    <location>
        <begin position="1"/>
        <end position="48"/>
    </location>
</feature>
<organism evidence="3 4">
    <name type="scientific">Microbacterium stercoris</name>
    <dbReference type="NCBI Taxonomy" id="2820289"/>
    <lineage>
        <taxon>Bacteria</taxon>
        <taxon>Bacillati</taxon>
        <taxon>Actinomycetota</taxon>
        <taxon>Actinomycetes</taxon>
        <taxon>Micrococcales</taxon>
        <taxon>Microbacteriaceae</taxon>
        <taxon>Microbacterium</taxon>
    </lineage>
</organism>
<keyword evidence="2" id="KW-0812">Transmembrane</keyword>
<name>A0A939QIF2_9MICO</name>
<keyword evidence="4" id="KW-1185">Reference proteome</keyword>
<evidence type="ECO:0000256" key="1">
    <source>
        <dbReference type="SAM" id="MobiDB-lite"/>
    </source>
</evidence>
<keyword evidence="2" id="KW-1133">Transmembrane helix</keyword>
<evidence type="ECO:0000313" key="3">
    <source>
        <dbReference type="EMBL" id="MBO3662247.1"/>
    </source>
</evidence>
<dbReference type="Proteomes" id="UP000680132">
    <property type="component" value="Unassembled WGS sequence"/>
</dbReference>
<evidence type="ECO:0000256" key="2">
    <source>
        <dbReference type="SAM" id="Phobius"/>
    </source>
</evidence>
<protein>
    <submittedName>
        <fullName evidence="3">Uncharacterized protein</fullName>
    </submittedName>
</protein>
<accession>A0A939QIF2</accession>
<keyword evidence="2" id="KW-0472">Membrane</keyword>
<dbReference type="AlphaFoldDB" id="A0A939QIF2"/>
<feature type="transmembrane region" description="Helical" evidence="2">
    <location>
        <begin position="101"/>
        <end position="127"/>
    </location>
</feature>